<dbReference type="InterPro" id="IPR036779">
    <property type="entry name" value="LysM_dom_sf"/>
</dbReference>
<dbReference type="RefSeq" id="WP_050354094.1">
    <property type="nucleotide sequence ID" value="NZ_LGSS01000002.1"/>
</dbReference>
<dbReference type="InterPro" id="IPR004843">
    <property type="entry name" value="Calcineurin-like_PHP"/>
</dbReference>
<evidence type="ECO:0000313" key="5">
    <source>
        <dbReference type="Proteomes" id="UP000037267"/>
    </source>
</evidence>
<reference evidence="5" key="1">
    <citation type="submission" date="2015-07" db="EMBL/GenBank/DDBJ databases">
        <title>Draft genome sequence of the purine-degrading Gottschalkia purinilyticum DSM 1384 (formerly Clostridium purinilyticum).</title>
        <authorList>
            <person name="Poehlein A."/>
            <person name="Schiel-Bengelsdorf B."/>
            <person name="Bengelsdorf F.R."/>
            <person name="Daniel R."/>
            <person name="Duerre P."/>
        </authorList>
    </citation>
    <scope>NUCLEOTIDE SEQUENCE [LARGE SCALE GENOMIC DNA]</scope>
    <source>
        <strain evidence="5">DSM 1384</strain>
    </source>
</reference>
<dbReference type="GO" id="GO:0008253">
    <property type="term" value="F:5'-nucleotidase activity"/>
    <property type="evidence" value="ECO:0007669"/>
    <property type="project" value="UniProtKB-EC"/>
</dbReference>
<dbReference type="SUPFAM" id="SSF56300">
    <property type="entry name" value="Metallo-dependent phosphatases"/>
    <property type="match status" value="1"/>
</dbReference>
<dbReference type="GO" id="GO:0009166">
    <property type="term" value="P:nucleotide catabolic process"/>
    <property type="evidence" value="ECO:0007669"/>
    <property type="project" value="InterPro"/>
</dbReference>
<dbReference type="AlphaFoldDB" id="A0A0L0WE03"/>
<dbReference type="InterPro" id="IPR036907">
    <property type="entry name" value="5'-Nucleotdase_C_sf"/>
</dbReference>
<comment type="similarity">
    <text evidence="2">Belongs to the 5'-nucleotidase family.</text>
</comment>
<keyword evidence="5" id="KW-1185">Reference proteome</keyword>
<sequence>MLFKFKKVSRLFIVVSLLFTIFLAPINNSFANETTNYSSDRSESTKEIIIVHTNDTHSRLKEDESEGMGFAKIATKIKALKSSNPNVLLLDAGDTLHGKPISSISKGESVVEVMNTVGYDAMVPGNHDFNYGQDRLLELSKKMKFPLISSNIIKEDRSKYLTSYVIKEVDGIKIGIFGLSTPETTYKTNPKNVKGLTFKNPIESAKEMVSELKEKRVDVVVALTHLGLDESSIDTSQKVADNVSGIDLIIDGHSHTTLEKGKWVGNTLIAQTGDYDKNLGIVTLKFEGNKVTSKEAKLFTKEEAKLLNPDKSVLDIISKIEEDNKKITSQIIGKSNKRLDGERESVRAGETNLSNLITDAMIKYSGADIAITNGGGIRASIEAGEITKGNIIDVLPFGNYAVLKEIRGSNIVKALEHGTSDYPKSKGAFPQVGGLTYTLNLFKSKGNRVTNVKVNGVPIDLNKSYKVVTNDFMAAGGDGYTMLEDEKLLLELPALDEIVIEYIQQLEIVTGDFQNRIKVINKIKKIKMKHEEKKFEKTQEKIGEQDYKDTYTVKSGDALYQIAKMFRTTWQNLLEYNNLIDPNKIIPGQKILIP</sequence>
<dbReference type="PROSITE" id="PS00785">
    <property type="entry name" value="5_NUCLEOTIDASE_1"/>
    <property type="match status" value="1"/>
</dbReference>
<dbReference type="InterPro" id="IPR029052">
    <property type="entry name" value="Metallo-depent_PP-like"/>
</dbReference>
<dbReference type="Pfam" id="PF00149">
    <property type="entry name" value="Metallophos"/>
    <property type="match status" value="1"/>
</dbReference>
<dbReference type="SUPFAM" id="SSF54106">
    <property type="entry name" value="LysM domain"/>
    <property type="match status" value="1"/>
</dbReference>
<dbReference type="PANTHER" id="PTHR11575">
    <property type="entry name" value="5'-NUCLEOTIDASE-RELATED"/>
    <property type="match status" value="1"/>
</dbReference>
<dbReference type="EC" id="3.1.3.5" evidence="4"/>
<dbReference type="InterPro" id="IPR006179">
    <property type="entry name" value="5_nucleotidase/apyrase"/>
</dbReference>
<name>A0A0L0WE03_GOTPU</name>
<dbReference type="InterPro" id="IPR018392">
    <property type="entry name" value="LysM"/>
</dbReference>
<dbReference type="PRINTS" id="PR01607">
    <property type="entry name" value="APYRASEFAMLY"/>
</dbReference>
<dbReference type="STRING" id="1503.CLPU_2c01600"/>
<evidence type="ECO:0000256" key="1">
    <source>
        <dbReference type="ARBA" id="ARBA00022729"/>
    </source>
</evidence>
<protein>
    <submittedName>
        <fullName evidence="4">Bifunctional UDP-sugar hydrolase/5'-nucleotidase periplasmic UshA</fullName>
        <ecNumber evidence="4">3.1.3.5</ecNumber>
    </submittedName>
</protein>
<keyword evidence="2 4" id="KW-0378">Hydrolase</keyword>
<dbReference type="PATRIC" id="fig|1503.3.peg.1656"/>
<dbReference type="EMBL" id="LGSS01000002">
    <property type="protein sequence ID" value="KNF09708.1"/>
    <property type="molecule type" value="Genomic_DNA"/>
</dbReference>
<dbReference type="Pfam" id="PF02872">
    <property type="entry name" value="5_nucleotid_C"/>
    <property type="match status" value="1"/>
</dbReference>
<accession>A0A0L0WE03</accession>
<gene>
    <name evidence="4" type="primary">ushA</name>
    <name evidence="4" type="ORF">CLPU_2c01600</name>
</gene>
<evidence type="ECO:0000259" key="3">
    <source>
        <dbReference type="PROSITE" id="PS51782"/>
    </source>
</evidence>
<dbReference type="SUPFAM" id="SSF55816">
    <property type="entry name" value="5'-nucleotidase (syn. UDP-sugar hydrolase), C-terminal domain"/>
    <property type="match status" value="1"/>
</dbReference>
<dbReference type="Gene3D" id="3.60.21.10">
    <property type="match status" value="1"/>
</dbReference>
<dbReference type="GO" id="GO:0046872">
    <property type="term" value="F:metal ion binding"/>
    <property type="evidence" value="ECO:0007669"/>
    <property type="project" value="InterPro"/>
</dbReference>
<evidence type="ECO:0000256" key="2">
    <source>
        <dbReference type="RuleBase" id="RU362119"/>
    </source>
</evidence>
<dbReference type="SMART" id="SM00257">
    <property type="entry name" value="LysM"/>
    <property type="match status" value="1"/>
</dbReference>
<dbReference type="PANTHER" id="PTHR11575:SF24">
    <property type="entry name" value="5'-NUCLEOTIDASE"/>
    <property type="match status" value="1"/>
</dbReference>
<organism evidence="4 5">
    <name type="scientific">Gottschalkia purinilytica</name>
    <name type="common">Clostridium purinilyticum</name>
    <dbReference type="NCBI Taxonomy" id="1503"/>
    <lineage>
        <taxon>Bacteria</taxon>
        <taxon>Bacillati</taxon>
        <taxon>Bacillota</taxon>
        <taxon>Tissierellia</taxon>
        <taxon>Tissierellales</taxon>
        <taxon>Gottschalkiaceae</taxon>
        <taxon>Gottschalkia</taxon>
    </lineage>
</organism>
<evidence type="ECO:0000313" key="4">
    <source>
        <dbReference type="EMBL" id="KNF09708.1"/>
    </source>
</evidence>
<dbReference type="Gene3D" id="3.90.780.10">
    <property type="entry name" value="5'-Nucleotidase, C-terminal domain"/>
    <property type="match status" value="1"/>
</dbReference>
<feature type="domain" description="LysM" evidence="3">
    <location>
        <begin position="549"/>
        <end position="593"/>
    </location>
</feature>
<dbReference type="Proteomes" id="UP000037267">
    <property type="component" value="Unassembled WGS sequence"/>
</dbReference>
<dbReference type="CDD" id="cd00118">
    <property type="entry name" value="LysM"/>
    <property type="match status" value="1"/>
</dbReference>
<keyword evidence="1" id="KW-0732">Signal</keyword>
<dbReference type="PROSITE" id="PS51782">
    <property type="entry name" value="LYSM"/>
    <property type="match status" value="1"/>
</dbReference>
<dbReference type="Gene3D" id="3.10.350.10">
    <property type="entry name" value="LysM domain"/>
    <property type="match status" value="1"/>
</dbReference>
<proteinExistence type="inferred from homology"/>
<dbReference type="Pfam" id="PF01476">
    <property type="entry name" value="LysM"/>
    <property type="match status" value="1"/>
</dbReference>
<dbReference type="InterPro" id="IPR008334">
    <property type="entry name" value="5'-Nucleotdase_C"/>
</dbReference>
<dbReference type="GO" id="GO:0000166">
    <property type="term" value="F:nucleotide binding"/>
    <property type="evidence" value="ECO:0007669"/>
    <property type="project" value="UniProtKB-KW"/>
</dbReference>
<keyword evidence="2" id="KW-0547">Nucleotide-binding</keyword>
<dbReference type="InterPro" id="IPR006146">
    <property type="entry name" value="5'-Nucleotdase_CS"/>
</dbReference>
<dbReference type="OrthoDB" id="7820733at2"/>
<comment type="caution">
    <text evidence="4">The sequence shown here is derived from an EMBL/GenBank/DDBJ whole genome shotgun (WGS) entry which is preliminary data.</text>
</comment>